<evidence type="ECO:0000256" key="11">
    <source>
        <dbReference type="ARBA" id="ARBA00023054"/>
    </source>
</evidence>
<dbReference type="OrthoDB" id="18797at2759"/>
<dbReference type="GO" id="GO:0000722">
    <property type="term" value="P:telomere maintenance via recombination"/>
    <property type="evidence" value="ECO:0007669"/>
    <property type="project" value="TreeGrafter"/>
</dbReference>
<dbReference type="Gene3D" id="3.40.50.300">
    <property type="entry name" value="P-loop containing nucleotide triphosphate hydrolases"/>
    <property type="match status" value="2"/>
</dbReference>
<evidence type="ECO:0000256" key="12">
    <source>
        <dbReference type="ARBA" id="ARBA00023204"/>
    </source>
</evidence>
<dbReference type="GO" id="GO:0030870">
    <property type="term" value="C:Mre11 complex"/>
    <property type="evidence" value="ECO:0007669"/>
    <property type="project" value="InterPro"/>
</dbReference>
<evidence type="ECO:0000256" key="13">
    <source>
        <dbReference type="ARBA" id="ARBA00023242"/>
    </source>
</evidence>
<dbReference type="GO" id="GO:0046872">
    <property type="term" value="F:metal ion binding"/>
    <property type="evidence" value="ECO:0007669"/>
    <property type="project" value="UniProtKB-KW"/>
</dbReference>
<evidence type="ECO:0000256" key="15">
    <source>
        <dbReference type="SAM" id="Coils"/>
    </source>
</evidence>
<comment type="similarity">
    <text evidence="4">Belongs to the SMC family. RAD50 subfamily.</text>
</comment>
<dbReference type="EMBL" id="SGPM01000262">
    <property type="protein sequence ID" value="THH27305.1"/>
    <property type="molecule type" value="Genomic_DNA"/>
</dbReference>
<reference evidence="18 19" key="1">
    <citation type="submission" date="2019-02" db="EMBL/GenBank/DDBJ databases">
        <title>Genome sequencing of the rare red list fungi Antrodiella citrinella (Flaviporus citrinellus).</title>
        <authorList>
            <person name="Buettner E."/>
            <person name="Kellner H."/>
        </authorList>
    </citation>
    <scope>NUCLEOTIDE SEQUENCE [LARGE SCALE GENOMIC DNA]</scope>
    <source>
        <strain evidence="18 19">DSM 108506</strain>
    </source>
</reference>
<feature type="coiled-coil region" evidence="15">
    <location>
        <begin position="552"/>
        <end position="614"/>
    </location>
</feature>
<feature type="coiled-coil region" evidence="15">
    <location>
        <begin position="724"/>
        <end position="799"/>
    </location>
</feature>
<feature type="domain" description="ATPase AAA-type core" evidence="16">
    <location>
        <begin position="1024"/>
        <end position="1252"/>
    </location>
</feature>
<dbReference type="GO" id="GO:0000794">
    <property type="term" value="C:condensed nuclear chromosome"/>
    <property type="evidence" value="ECO:0007669"/>
    <property type="project" value="TreeGrafter"/>
</dbReference>
<dbReference type="InterPro" id="IPR038729">
    <property type="entry name" value="Rad50/SbcC_AAA"/>
</dbReference>
<evidence type="ECO:0000256" key="6">
    <source>
        <dbReference type="ARBA" id="ARBA00022454"/>
    </source>
</evidence>
<dbReference type="FunFam" id="3.40.50.300:FF:001195">
    <property type="entry name" value="DNA repair protein rad50"/>
    <property type="match status" value="1"/>
</dbReference>
<name>A0A4S4MNQ4_9APHY</name>
<dbReference type="FunFam" id="3.40.50.300:FF:000947">
    <property type="entry name" value="DNA repair protein RAD50"/>
    <property type="match status" value="1"/>
</dbReference>
<dbReference type="GO" id="GO:0006302">
    <property type="term" value="P:double-strand break repair"/>
    <property type="evidence" value="ECO:0007669"/>
    <property type="project" value="InterPro"/>
</dbReference>
<keyword evidence="19" id="KW-1185">Reference proteome</keyword>
<keyword evidence="6" id="KW-0158">Chromosome</keyword>
<comment type="catalytic activity">
    <reaction evidence="14">
        <text>ATP + H2O = ADP + phosphate + H(+)</text>
        <dbReference type="Rhea" id="RHEA:13065"/>
        <dbReference type="ChEBI" id="CHEBI:15377"/>
        <dbReference type="ChEBI" id="CHEBI:15378"/>
        <dbReference type="ChEBI" id="CHEBI:30616"/>
        <dbReference type="ChEBI" id="CHEBI:43474"/>
        <dbReference type="ChEBI" id="CHEBI:456216"/>
    </reaction>
</comment>
<keyword evidence="7" id="KW-0479">Metal-binding</keyword>
<evidence type="ECO:0000256" key="8">
    <source>
        <dbReference type="ARBA" id="ARBA00022763"/>
    </source>
</evidence>
<feature type="coiled-coil region" evidence="15">
    <location>
        <begin position="928"/>
        <end position="1005"/>
    </location>
</feature>
<organism evidence="18 19">
    <name type="scientific">Antrodiella citrinella</name>
    <dbReference type="NCBI Taxonomy" id="2447956"/>
    <lineage>
        <taxon>Eukaryota</taxon>
        <taxon>Fungi</taxon>
        <taxon>Dikarya</taxon>
        <taxon>Basidiomycota</taxon>
        <taxon>Agaricomycotina</taxon>
        <taxon>Agaricomycetes</taxon>
        <taxon>Polyporales</taxon>
        <taxon>Steccherinaceae</taxon>
        <taxon>Antrodiella</taxon>
    </lineage>
</organism>
<feature type="coiled-coil region" evidence="15">
    <location>
        <begin position="1062"/>
        <end position="1089"/>
    </location>
</feature>
<evidence type="ECO:0000256" key="9">
    <source>
        <dbReference type="ARBA" id="ARBA00022801"/>
    </source>
</evidence>
<evidence type="ECO:0000256" key="2">
    <source>
        <dbReference type="ARBA" id="ARBA00004123"/>
    </source>
</evidence>
<dbReference type="InterPro" id="IPR027417">
    <property type="entry name" value="P-loop_NTPase"/>
</dbReference>
<dbReference type="Pfam" id="PF13304">
    <property type="entry name" value="AAA_21"/>
    <property type="match status" value="1"/>
</dbReference>
<keyword evidence="12" id="KW-0234">DNA repair</keyword>
<dbReference type="NCBIfam" id="TIGR00606">
    <property type="entry name" value="rad50"/>
    <property type="match status" value="1"/>
</dbReference>
<comment type="cofactor">
    <cofactor evidence="1">
        <name>Zn(2+)</name>
        <dbReference type="ChEBI" id="CHEBI:29105"/>
    </cofactor>
</comment>
<dbReference type="GO" id="GO:0043047">
    <property type="term" value="F:single-stranded telomeric DNA binding"/>
    <property type="evidence" value="ECO:0007669"/>
    <property type="project" value="TreeGrafter"/>
</dbReference>
<comment type="subcellular location">
    <subcellularLocation>
        <location evidence="3">Chromosome</location>
    </subcellularLocation>
    <subcellularLocation>
        <location evidence="2">Nucleus</location>
    </subcellularLocation>
</comment>
<gene>
    <name evidence="18" type="ORF">EUX98_g6880</name>
</gene>
<keyword evidence="9" id="KW-0378">Hydrolase</keyword>
<dbReference type="GO" id="GO:0051880">
    <property type="term" value="F:G-quadruplex DNA binding"/>
    <property type="evidence" value="ECO:0007669"/>
    <property type="project" value="TreeGrafter"/>
</dbReference>
<evidence type="ECO:0000256" key="1">
    <source>
        <dbReference type="ARBA" id="ARBA00001947"/>
    </source>
</evidence>
<evidence type="ECO:0000313" key="19">
    <source>
        <dbReference type="Proteomes" id="UP000308730"/>
    </source>
</evidence>
<dbReference type="Proteomes" id="UP000308730">
    <property type="component" value="Unassembled WGS sequence"/>
</dbReference>
<accession>A0A4S4MNQ4</accession>
<dbReference type="SUPFAM" id="SSF52540">
    <property type="entry name" value="P-loop containing nucleoside triphosphate hydrolases"/>
    <property type="match status" value="2"/>
</dbReference>
<dbReference type="Pfam" id="PF13476">
    <property type="entry name" value="AAA_23"/>
    <property type="match status" value="1"/>
</dbReference>
<dbReference type="GO" id="GO:0070192">
    <property type="term" value="P:chromosome organization involved in meiotic cell cycle"/>
    <property type="evidence" value="ECO:0007669"/>
    <property type="project" value="TreeGrafter"/>
</dbReference>
<evidence type="ECO:0000256" key="3">
    <source>
        <dbReference type="ARBA" id="ARBA00004286"/>
    </source>
</evidence>
<feature type="coiled-coil region" evidence="15">
    <location>
        <begin position="400"/>
        <end position="459"/>
    </location>
</feature>
<evidence type="ECO:0000256" key="5">
    <source>
        <dbReference type="ARBA" id="ARBA00017893"/>
    </source>
</evidence>
<dbReference type="GO" id="GO:0007004">
    <property type="term" value="P:telomere maintenance via telomerase"/>
    <property type="evidence" value="ECO:0007669"/>
    <property type="project" value="TreeGrafter"/>
</dbReference>
<protein>
    <recommendedName>
        <fullName evidence="5">DNA repair protein RAD50</fullName>
    </recommendedName>
</protein>
<keyword evidence="11 15" id="KW-0175">Coiled coil</keyword>
<dbReference type="GO" id="GO:0016887">
    <property type="term" value="F:ATP hydrolysis activity"/>
    <property type="evidence" value="ECO:0007669"/>
    <property type="project" value="InterPro"/>
</dbReference>
<dbReference type="GO" id="GO:0003691">
    <property type="term" value="F:double-stranded telomeric DNA binding"/>
    <property type="evidence" value="ECO:0007669"/>
    <property type="project" value="TreeGrafter"/>
</dbReference>
<comment type="caution">
    <text evidence="18">The sequence shown here is derived from an EMBL/GenBank/DDBJ whole genome shotgun (WGS) entry which is preliminary data.</text>
</comment>
<evidence type="ECO:0000259" key="16">
    <source>
        <dbReference type="Pfam" id="PF13304"/>
    </source>
</evidence>
<evidence type="ECO:0000256" key="14">
    <source>
        <dbReference type="ARBA" id="ARBA00049360"/>
    </source>
</evidence>
<dbReference type="InterPro" id="IPR003959">
    <property type="entry name" value="ATPase_AAA_core"/>
</dbReference>
<evidence type="ECO:0000256" key="4">
    <source>
        <dbReference type="ARBA" id="ARBA00009439"/>
    </source>
</evidence>
<evidence type="ECO:0000313" key="18">
    <source>
        <dbReference type="EMBL" id="THH27305.1"/>
    </source>
</evidence>
<dbReference type="PANTHER" id="PTHR18867:SF12">
    <property type="entry name" value="DNA REPAIR PROTEIN RAD50"/>
    <property type="match status" value="1"/>
</dbReference>
<dbReference type="PANTHER" id="PTHR18867">
    <property type="entry name" value="RAD50"/>
    <property type="match status" value="1"/>
</dbReference>
<feature type="coiled-coil region" evidence="15">
    <location>
        <begin position="861"/>
        <end position="888"/>
    </location>
</feature>
<keyword evidence="8" id="KW-0227">DNA damage</keyword>
<keyword evidence="13" id="KW-0539">Nucleus</keyword>
<evidence type="ECO:0000256" key="7">
    <source>
        <dbReference type="ARBA" id="ARBA00022723"/>
    </source>
</evidence>
<keyword evidence="10" id="KW-0862">Zinc</keyword>
<feature type="coiled-coil region" evidence="15">
    <location>
        <begin position="217"/>
        <end position="296"/>
    </location>
</feature>
<dbReference type="InterPro" id="IPR004584">
    <property type="entry name" value="Rad50_eukaryotes"/>
</dbReference>
<proteinExistence type="inferred from homology"/>
<evidence type="ECO:0000259" key="17">
    <source>
        <dbReference type="Pfam" id="PF13476"/>
    </source>
</evidence>
<feature type="domain" description="Rad50/SbcC-type AAA" evidence="17">
    <location>
        <begin position="6"/>
        <end position="237"/>
    </location>
</feature>
<evidence type="ECO:0000256" key="10">
    <source>
        <dbReference type="ARBA" id="ARBA00022833"/>
    </source>
</evidence>
<sequence length="1283" mass="146744">MACLNKLAIRGIRSFDDKQVSVIEFFTPVTVIVGHNGSGKTTIIECLKYATTGDQPPNTRGGAFIHDPKIANEKEVKAQVKLRFTAGNGQRMLAVRNLSVTMKKTGAMTMKTLESILALADVNAEKIGRRAAISTKCAELDVEIPNLLGVSKAVLENVIFCHQEDSYWPLSEPATLKRKFDDIFEASKYTKALDSIKALRKDRTADFKAEKERLESLAREKAHADKLKSRVTDLQSEISAKELEYEETKEEYERLVATNQKFYDSATKFRETYTKVETLEVTKKRYEYDLGEAKENLKELPGTDDDLRSRLRNFDDHISEQKRKKVWEETKLQDFEEELTNARRDHVNEMSEQGRLQAQLKLQDQLLADREELIREIAAKHQMKGYDHTHLSRDEILEFISKLSDLQRSQNRETEKLQNEGKRVNDEYNSKLRELTNTLEKHRQTRDAIRQNADDMVAKEQRIGRSKAYIVEQKYDDAVTEKTTKIRLLEIRKGDLTDELRLIHQQAGSRAKLDVNQTTLKAKNSRIETDLESSRAKFLELLGVEVDPDTMERDLDKAIRERERDVDELESEANTLNQDLRSAEASVSSLGKDIQAKQALAKKLKRQIDTGLEEYPEPEETNVELNLEYAMKDAAKELAEAQKVIAGVTASKAFWESLLAEGKEKSCCPLCQQQMNAKVMKAYEVEVQRRKVAEEKRDSGGDIGDWQYWVNTTQKLVKVDEESKDLLTNIIPKLEKDLEDARTRSSELVTVANVASSKVDEAKRQLKELVKLKQEAVSISRLRDEVEELTRIIASLERDLASSGSTKSEQVVDGELSTLNAEIRSIEADKHKILTDKERDSNKLRDDETELMHCRVKESDLKRQMHEKEVAEQRIIELKDEQTNAATQSKELDGQIADAQIPIKELELAHQSNEKEWSNKISVAQRTSQVLNMNVDKLEGMNKRVERQAKEKISKQLDKCNERIQDVEAKILSYTADVESARSKVQTMDQEISDANAAMSNLRDNIRVRKLMKDIAATAAEIATYDMEEAAKAKRIFQDKYTLEKERETQMQSKYAHIGGELSSAQAQLKTLESDFREYREVNRRYREQLVKVKLSDMANNDLEKYAKALDNAIMKYHSLKMEEVNDTMRHLWNKTYQGTDIDGIKISSDSEGGATKRSYNYRVVMTKDNVEMDMRGRCSAGQKMLASIIIRLALADSFGQNCGILALDEPTNALDTENIDALAASLIDIINERKTQGNFQLIIITHDESFLSKLGQGDVMEHYWRVSRDSRQKSTIERHRFS</sequence>